<dbReference type="InterPro" id="IPR032508">
    <property type="entry name" value="FecR_C"/>
</dbReference>
<sequence length="325" mass="36324">MAAFQPDSNLLTAYFEGNITDAALKAAIEAYIADDADPALVEACMAKAWNNTPPQLYEKAAAQDWRRFRMMAGIRSNRRKLLRPFIAAAASLLLLISYTAWMHFKPAHDADIVTWQVVTASPGHPHSLQLPDGSDITLFPGASIRYNRAFNTAVREVRLSGRAFFNVTSAAERPFLVTTGQYTTQVLGTSFEVNDQPQEAALSITLVSGKVRLLAPDGRTMADLQPRQQAVIHTRSAKYQIAAVNPETVTAWTTGHLSYDQATLKEVCTDLEDWYKAGFRVERKELLQKRITAEFRHIPLAEVMDILSRTAGFKYRKDKDTIVIY</sequence>
<dbReference type="EMBL" id="RIAR02000001">
    <property type="protein sequence ID" value="NSL86888.1"/>
    <property type="molecule type" value="Genomic_DNA"/>
</dbReference>
<evidence type="ECO:0000313" key="4">
    <source>
        <dbReference type="Proteomes" id="UP000281028"/>
    </source>
</evidence>
<comment type="caution">
    <text evidence="3">The sequence shown here is derived from an EMBL/GenBank/DDBJ whole genome shotgun (WGS) entry which is preliminary data.</text>
</comment>
<dbReference type="InterPro" id="IPR006860">
    <property type="entry name" value="FecR"/>
</dbReference>
<feature type="domain" description="FecR protein" evidence="1">
    <location>
        <begin position="120"/>
        <end position="212"/>
    </location>
</feature>
<evidence type="ECO:0000313" key="3">
    <source>
        <dbReference type="EMBL" id="NSL86888.1"/>
    </source>
</evidence>
<reference evidence="3" key="1">
    <citation type="submission" date="2020-05" db="EMBL/GenBank/DDBJ databases">
        <title>Chitinophaga laudate sp. nov., isolated from a tropical peat swamp.</title>
        <authorList>
            <person name="Goh C.B.S."/>
            <person name="Lee M.S."/>
            <person name="Parimannan S."/>
            <person name="Pasbakhsh P."/>
            <person name="Yule C.M."/>
            <person name="Rajandas H."/>
            <person name="Loke S."/>
            <person name="Croft L."/>
            <person name="Tan J.B.L."/>
        </authorList>
    </citation>
    <scope>NUCLEOTIDE SEQUENCE</scope>
    <source>
        <strain evidence="3">Mgbs1</strain>
    </source>
</reference>
<proteinExistence type="predicted"/>
<dbReference type="PIRSF" id="PIRSF018266">
    <property type="entry name" value="FecR"/>
    <property type="match status" value="1"/>
</dbReference>
<dbReference type="Gene3D" id="2.60.120.1440">
    <property type="match status" value="1"/>
</dbReference>
<gene>
    <name evidence="3" type="ORF">ECE50_008605</name>
</gene>
<dbReference type="OrthoDB" id="710152at2"/>
<name>A0A433WQ63_9BACT</name>
<dbReference type="PANTHER" id="PTHR30273:SF2">
    <property type="entry name" value="PROTEIN FECR"/>
    <property type="match status" value="1"/>
</dbReference>
<protein>
    <submittedName>
        <fullName evidence="3">FecR family protein</fullName>
    </submittedName>
</protein>
<dbReference type="Pfam" id="PF16344">
    <property type="entry name" value="FecR_C"/>
    <property type="match status" value="1"/>
</dbReference>
<dbReference type="AlphaFoldDB" id="A0A433WQ63"/>
<dbReference type="InterPro" id="IPR012373">
    <property type="entry name" value="Ferrdict_sens_TM"/>
</dbReference>
<evidence type="ECO:0000259" key="2">
    <source>
        <dbReference type="Pfam" id="PF16344"/>
    </source>
</evidence>
<feature type="domain" description="Protein FecR C-terminal" evidence="2">
    <location>
        <begin position="257"/>
        <end position="324"/>
    </location>
</feature>
<keyword evidence="4" id="KW-1185">Reference proteome</keyword>
<dbReference type="Pfam" id="PF04773">
    <property type="entry name" value="FecR"/>
    <property type="match status" value="1"/>
</dbReference>
<evidence type="ECO:0000259" key="1">
    <source>
        <dbReference type="Pfam" id="PF04773"/>
    </source>
</evidence>
<dbReference type="Proteomes" id="UP000281028">
    <property type="component" value="Unassembled WGS sequence"/>
</dbReference>
<dbReference type="PANTHER" id="PTHR30273">
    <property type="entry name" value="PERIPLASMIC SIGNAL SENSOR AND SIGMA FACTOR ACTIVATOR FECR-RELATED"/>
    <property type="match status" value="1"/>
</dbReference>
<dbReference type="Gene3D" id="3.55.50.30">
    <property type="match status" value="1"/>
</dbReference>
<organism evidence="3 4">
    <name type="scientific">Chitinophaga solisilvae</name>
    <dbReference type="NCBI Taxonomy" id="1233460"/>
    <lineage>
        <taxon>Bacteria</taxon>
        <taxon>Pseudomonadati</taxon>
        <taxon>Bacteroidota</taxon>
        <taxon>Chitinophagia</taxon>
        <taxon>Chitinophagales</taxon>
        <taxon>Chitinophagaceae</taxon>
        <taxon>Chitinophaga</taxon>
    </lineage>
</organism>
<dbReference type="GO" id="GO:0016989">
    <property type="term" value="F:sigma factor antagonist activity"/>
    <property type="evidence" value="ECO:0007669"/>
    <property type="project" value="TreeGrafter"/>
</dbReference>
<accession>A0A433WQ63</accession>